<dbReference type="SMART" id="SM00634">
    <property type="entry name" value="BID_1"/>
    <property type="match status" value="2"/>
</dbReference>
<dbReference type="InterPro" id="IPR013783">
    <property type="entry name" value="Ig-like_fold"/>
</dbReference>
<comment type="similarity">
    <text evidence="1">Belongs to the intimin/invasin family.</text>
</comment>
<dbReference type="EMBL" id="VBAL01000276">
    <property type="protein sequence ID" value="TMI95908.1"/>
    <property type="molecule type" value="Genomic_DNA"/>
</dbReference>
<dbReference type="SUPFAM" id="SSF49373">
    <property type="entry name" value="Invasin/intimin cell-adhesion fragments"/>
    <property type="match status" value="2"/>
</dbReference>
<sequence>VSGSPATTNTSGIATVGSWTLGPTPGSNALAATVAGLNASVTFTATATPRPASSTRTTVTAAPTAIIASTGTSATTITVTARDESGLPISGAAVVLTASGYGNTLTQPAGTTDANGVATGTLSSTGRGTKTVSATVGGVAITQTATVTVSAGPATTIAILRGNNQTAGAGTPVFTPPAVIVGDAFNNSVPGVNVTFAVTAGSGSVSGTNPVVTDAGGIAAIGAWTLGDQVGTNTLSATAEGGGITGNPVTFTATGVGEFWTRLAYLPTPRMFLAAGALNGTLYALGGSDPQGSGNLSTVEAYSPATNAWGPRTSMPTPRSSLAVGVVNDVLYAVGGWNPDPTGTTLTLATLEAYDPTTDTWITKAPMPTPRAELAVAVANGILYAIGGAGEPTPCDSEPWRLCSHMLGTVEAYDPATDTWTAKTSMPTPRIMFGAAAANGIVYAVGGQGSGNSWLQTLEAYDAATDTWTTRAPMPTGRFGLGVGVIDGILYAVGGEVFNAATTANEAYNPVTDRWSTKVPMLEWRRFFGAAVLNGRFYAVAGSSSAASNWRLDLADAYKP</sequence>
<evidence type="ECO:0000256" key="1">
    <source>
        <dbReference type="ARBA" id="ARBA00010116"/>
    </source>
</evidence>
<dbReference type="SMART" id="SM00612">
    <property type="entry name" value="Kelch"/>
    <property type="match status" value="5"/>
</dbReference>
<dbReference type="PANTHER" id="PTHR45632">
    <property type="entry name" value="LD33804P"/>
    <property type="match status" value="1"/>
</dbReference>
<dbReference type="Pfam" id="PF01344">
    <property type="entry name" value="Kelch_1"/>
    <property type="match status" value="5"/>
</dbReference>
<evidence type="ECO:0000259" key="2">
    <source>
        <dbReference type="PROSITE" id="PS51127"/>
    </source>
</evidence>
<feature type="non-terminal residue" evidence="3">
    <location>
        <position position="1"/>
    </location>
</feature>
<organism evidence="3 4">
    <name type="scientific">Candidatus Segetimicrobium genomatis</name>
    <dbReference type="NCBI Taxonomy" id="2569760"/>
    <lineage>
        <taxon>Bacteria</taxon>
        <taxon>Bacillati</taxon>
        <taxon>Candidatus Sysuimicrobiota</taxon>
        <taxon>Candidatus Sysuimicrobiia</taxon>
        <taxon>Candidatus Sysuimicrobiales</taxon>
        <taxon>Candidatus Segetimicrobiaceae</taxon>
        <taxon>Candidatus Segetimicrobium</taxon>
    </lineage>
</organism>
<feature type="domain" description="Big-1" evidence="2">
    <location>
        <begin position="56"/>
        <end position="150"/>
    </location>
</feature>
<dbReference type="InterPro" id="IPR015915">
    <property type="entry name" value="Kelch-typ_b-propeller"/>
</dbReference>
<name>A0A537KJF7_9BACT</name>
<dbReference type="SUPFAM" id="SSF117281">
    <property type="entry name" value="Kelch motif"/>
    <property type="match status" value="2"/>
</dbReference>
<dbReference type="Gene3D" id="2.60.40.10">
    <property type="entry name" value="Immunoglobulins"/>
    <property type="match status" value="2"/>
</dbReference>
<dbReference type="InterPro" id="IPR006652">
    <property type="entry name" value="Kelch_1"/>
</dbReference>
<dbReference type="AlphaFoldDB" id="A0A537KJF7"/>
<gene>
    <name evidence="3" type="ORF">E6H01_14180</name>
</gene>
<dbReference type="Pfam" id="PF02369">
    <property type="entry name" value="Big_1"/>
    <property type="match status" value="1"/>
</dbReference>
<reference evidence="3 4" key="1">
    <citation type="journal article" date="2019" name="Nat. Microbiol.">
        <title>Mediterranean grassland soil C-N compound turnover is dependent on rainfall and depth, and is mediated by genomically divergent microorganisms.</title>
        <authorList>
            <person name="Diamond S."/>
            <person name="Andeer P.F."/>
            <person name="Li Z."/>
            <person name="Crits-Christoph A."/>
            <person name="Burstein D."/>
            <person name="Anantharaman K."/>
            <person name="Lane K.R."/>
            <person name="Thomas B.C."/>
            <person name="Pan C."/>
            <person name="Northen T.R."/>
            <person name="Banfield J.F."/>
        </authorList>
    </citation>
    <scope>NUCLEOTIDE SEQUENCE [LARGE SCALE GENOMIC DNA]</scope>
    <source>
        <strain evidence="3">NP_4</strain>
    </source>
</reference>
<dbReference type="InterPro" id="IPR008964">
    <property type="entry name" value="Invasin/intimin_cell_adhesion"/>
</dbReference>
<dbReference type="PANTHER" id="PTHR45632:SF17">
    <property type="entry name" value="KELCH-LIKE PROTEIN 31"/>
    <property type="match status" value="1"/>
</dbReference>
<feature type="domain" description="Big-1" evidence="2">
    <location>
        <begin position="156"/>
        <end position="252"/>
    </location>
</feature>
<accession>A0A537KJF7</accession>
<dbReference type="PROSITE" id="PS51127">
    <property type="entry name" value="BIG1"/>
    <property type="match status" value="2"/>
</dbReference>
<evidence type="ECO:0000313" key="3">
    <source>
        <dbReference type="EMBL" id="TMI95908.1"/>
    </source>
</evidence>
<dbReference type="Gene3D" id="2.120.10.80">
    <property type="entry name" value="Kelch-type beta propeller"/>
    <property type="match status" value="2"/>
</dbReference>
<comment type="caution">
    <text evidence="3">The sequence shown here is derived from an EMBL/GenBank/DDBJ whole genome shotgun (WGS) entry which is preliminary data.</text>
</comment>
<evidence type="ECO:0000313" key="4">
    <source>
        <dbReference type="Proteomes" id="UP000319353"/>
    </source>
</evidence>
<dbReference type="Proteomes" id="UP000319353">
    <property type="component" value="Unassembled WGS sequence"/>
</dbReference>
<dbReference type="InterPro" id="IPR003344">
    <property type="entry name" value="Big_1_dom"/>
</dbReference>
<protein>
    <recommendedName>
        <fullName evidence="2">Big-1 domain-containing protein</fullName>
    </recommendedName>
</protein>
<proteinExistence type="inferred from homology"/>